<dbReference type="EMBL" id="JAGTXO010000032">
    <property type="protein sequence ID" value="KAG8460541.1"/>
    <property type="molecule type" value="Genomic_DNA"/>
</dbReference>
<evidence type="ECO:0000256" key="9">
    <source>
        <dbReference type="RuleBase" id="RU000488"/>
    </source>
</evidence>
<feature type="repeat" description="Solcar" evidence="8">
    <location>
        <begin position="14"/>
        <end position="102"/>
    </location>
</feature>
<feature type="region of interest" description="Disordered" evidence="10">
    <location>
        <begin position="244"/>
        <end position="284"/>
    </location>
</feature>
<evidence type="ECO:0000256" key="1">
    <source>
        <dbReference type="ARBA" id="ARBA00004141"/>
    </source>
</evidence>
<keyword evidence="13" id="KW-1185">Reference proteome</keyword>
<gene>
    <name evidence="12" type="ORF">KFE25_013191</name>
</gene>
<sequence>MAAAPTAIAAGAGATALEESTAAAVGALGATLALYPLEVAKTRIQAEKASASAPSHGTLATCARIARTEGVAQLLAGVGPKGALTVVSNFAFYYFYESLKRLHARAGCAPGAASSLLLASLAGALNVCATHPMETVTTRVQAGGRDGDPPEGVASACAHIFAESGLRGFWRGFAASLVLVANPAINVTVFDALKTRLLAALARLRGRPDARLSAMHAFALGCAAKAVATVLTYPLIRVKVLQQSAKQQQRPPPPPAPPHASPSLGARQGDAWARAPGGGGASARARAPGMAELLREIWTEQGVRGMYVGCSAQLLTTVLKAGLLLMGKEQALVLALALLRPTRAPGRAPAPPVVCGGASVLPRRRARPM</sequence>
<evidence type="ECO:0000313" key="12">
    <source>
        <dbReference type="EMBL" id="KAG8460541.1"/>
    </source>
</evidence>
<dbReference type="PANTHER" id="PTHR45939">
    <property type="entry name" value="PEROXISOMAL MEMBRANE PROTEIN PMP34-RELATED"/>
    <property type="match status" value="1"/>
</dbReference>
<keyword evidence="7 8" id="KW-0472">Membrane</keyword>
<dbReference type="OrthoDB" id="446044at2759"/>
<keyword evidence="3 9" id="KW-0813">Transport</keyword>
<dbReference type="AlphaFoldDB" id="A0A8J5X493"/>
<evidence type="ECO:0000256" key="3">
    <source>
        <dbReference type="ARBA" id="ARBA00022448"/>
    </source>
</evidence>
<dbReference type="PROSITE" id="PS50920">
    <property type="entry name" value="SOLCAR"/>
    <property type="match status" value="3"/>
</dbReference>
<proteinExistence type="inferred from homology"/>
<keyword evidence="5" id="KW-0677">Repeat</keyword>
<organism evidence="12 13">
    <name type="scientific">Diacronema lutheri</name>
    <name type="common">Unicellular marine alga</name>
    <name type="synonym">Monochrysis lutheri</name>
    <dbReference type="NCBI Taxonomy" id="2081491"/>
    <lineage>
        <taxon>Eukaryota</taxon>
        <taxon>Haptista</taxon>
        <taxon>Haptophyta</taxon>
        <taxon>Pavlovophyceae</taxon>
        <taxon>Pavlovales</taxon>
        <taxon>Pavlovaceae</taxon>
        <taxon>Diacronema</taxon>
    </lineage>
</organism>
<dbReference type="PANTHER" id="PTHR45939:SF1">
    <property type="entry name" value="MITOCHONDRIAL THIAMINE PYROPHOSPHATE CARRIER 1-RELATED"/>
    <property type="match status" value="1"/>
</dbReference>
<comment type="subcellular location">
    <subcellularLocation>
        <location evidence="1">Membrane</location>
        <topology evidence="1">Multi-pass membrane protein</topology>
    </subcellularLocation>
</comment>
<comment type="caution">
    <text evidence="12">The sequence shown here is derived from an EMBL/GenBank/DDBJ whole genome shotgun (WGS) entry which is preliminary data.</text>
</comment>
<evidence type="ECO:0000256" key="5">
    <source>
        <dbReference type="ARBA" id="ARBA00022737"/>
    </source>
</evidence>
<dbReference type="InterPro" id="IPR052217">
    <property type="entry name" value="Mito/Peroxisomal_Carrier"/>
</dbReference>
<evidence type="ECO:0000256" key="2">
    <source>
        <dbReference type="ARBA" id="ARBA00006375"/>
    </source>
</evidence>
<dbReference type="GO" id="GO:0016020">
    <property type="term" value="C:membrane"/>
    <property type="evidence" value="ECO:0007669"/>
    <property type="project" value="UniProtKB-SubCell"/>
</dbReference>
<evidence type="ECO:0000256" key="7">
    <source>
        <dbReference type="ARBA" id="ARBA00023136"/>
    </source>
</evidence>
<feature type="compositionally biased region" description="Pro residues" evidence="10">
    <location>
        <begin position="250"/>
        <end position="260"/>
    </location>
</feature>
<evidence type="ECO:0000256" key="10">
    <source>
        <dbReference type="SAM" id="MobiDB-lite"/>
    </source>
</evidence>
<accession>A0A8J5X493</accession>
<dbReference type="InterPro" id="IPR023395">
    <property type="entry name" value="MCP_dom_sf"/>
</dbReference>
<dbReference type="Proteomes" id="UP000751190">
    <property type="component" value="Unassembled WGS sequence"/>
</dbReference>
<feature type="transmembrane region" description="Helical" evidence="11">
    <location>
        <begin position="108"/>
        <end position="127"/>
    </location>
</feature>
<evidence type="ECO:0000256" key="6">
    <source>
        <dbReference type="ARBA" id="ARBA00022989"/>
    </source>
</evidence>
<name>A0A8J5X493_DIALT</name>
<comment type="similarity">
    <text evidence="2 9">Belongs to the mitochondrial carrier (TC 2.A.29) family.</text>
</comment>
<reference evidence="12" key="1">
    <citation type="submission" date="2021-05" db="EMBL/GenBank/DDBJ databases">
        <title>The genome of the haptophyte Pavlova lutheri (Diacronema luteri, Pavlovales) - a model for lipid biosynthesis in eukaryotic algae.</title>
        <authorList>
            <person name="Hulatt C.J."/>
            <person name="Posewitz M.C."/>
        </authorList>
    </citation>
    <scope>NUCLEOTIDE SEQUENCE</scope>
    <source>
        <strain evidence="12">NIVA-4/92</strain>
    </source>
</reference>
<dbReference type="InterPro" id="IPR018108">
    <property type="entry name" value="MCP_transmembrane"/>
</dbReference>
<dbReference type="GO" id="GO:0015217">
    <property type="term" value="F:ADP transmembrane transporter activity"/>
    <property type="evidence" value="ECO:0007669"/>
    <property type="project" value="TreeGrafter"/>
</dbReference>
<feature type="transmembrane region" description="Helical" evidence="11">
    <location>
        <begin position="173"/>
        <end position="193"/>
    </location>
</feature>
<protein>
    <submittedName>
        <fullName evidence="12">Uncharacterized protein</fullName>
    </submittedName>
</protein>
<dbReference type="Gene3D" id="1.50.40.10">
    <property type="entry name" value="Mitochondrial carrier domain"/>
    <property type="match status" value="1"/>
</dbReference>
<dbReference type="Pfam" id="PF00153">
    <property type="entry name" value="Mito_carr"/>
    <property type="match status" value="4"/>
</dbReference>
<evidence type="ECO:0000256" key="11">
    <source>
        <dbReference type="SAM" id="Phobius"/>
    </source>
</evidence>
<evidence type="ECO:0000313" key="13">
    <source>
        <dbReference type="Proteomes" id="UP000751190"/>
    </source>
</evidence>
<feature type="transmembrane region" description="Helical" evidence="11">
    <location>
        <begin position="214"/>
        <end position="236"/>
    </location>
</feature>
<dbReference type="SUPFAM" id="SSF103506">
    <property type="entry name" value="Mitochondrial carrier"/>
    <property type="match status" value="1"/>
</dbReference>
<keyword evidence="4 8" id="KW-0812">Transmembrane</keyword>
<dbReference type="OMA" id="PLEMINT"/>
<feature type="transmembrane region" description="Helical" evidence="11">
    <location>
        <begin position="74"/>
        <end position="96"/>
    </location>
</feature>
<feature type="repeat" description="Solcar" evidence="8">
    <location>
        <begin position="212"/>
        <end position="334"/>
    </location>
</feature>
<keyword evidence="6 11" id="KW-1133">Transmembrane helix</keyword>
<evidence type="ECO:0000256" key="4">
    <source>
        <dbReference type="ARBA" id="ARBA00022692"/>
    </source>
</evidence>
<evidence type="ECO:0000256" key="8">
    <source>
        <dbReference type="PROSITE-ProRule" id="PRU00282"/>
    </source>
</evidence>
<feature type="repeat" description="Solcar" evidence="8">
    <location>
        <begin position="110"/>
        <end position="196"/>
    </location>
</feature>